<keyword evidence="14" id="KW-0413">Isomerase</keyword>
<evidence type="ECO:0000256" key="4">
    <source>
        <dbReference type="ARBA" id="ARBA00012551"/>
    </source>
</evidence>
<feature type="domain" description="Helicase ATP-binding" evidence="13">
    <location>
        <begin position="196"/>
        <end position="460"/>
    </location>
</feature>
<dbReference type="FunFam" id="2.40.30.270:FF:000001">
    <property type="entry name" value="Immunoglobulin mu DNA-binding protein 2"/>
    <property type="match status" value="1"/>
</dbReference>
<keyword evidence="6" id="KW-0547">Nucleotide-binding</keyword>
<dbReference type="EC" id="3.6.4.12" evidence="4"/>
<dbReference type="CDD" id="cd18808">
    <property type="entry name" value="SF1_C_Upf1"/>
    <property type="match status" value="1"/>
</dbReference>
<dbReference type="OrthoDB" id="6513042at2759"/>
<dbReference type="EMBL" id="MU826351">
    <property type="protein sequence ID" value="KAJ7381195.1"/>
    <property type="molecule type" value="Genomic_DNA"/>
</dbReference>
<evidence type="ECO:0000256" key="8">
    <source>
        <dbReference type="ARBA" id="ARBA00022806"/>
    </source>
</evidence>
<dbReference type="GO" id="GO:0005634">
    <property type="term" value="C:nucleus"/>
    <property type="evidence" value="ECO:0007669"/>
    <property type="project" value="UniProtKB-SubCell"/>
</dbReference>
<evidence type="ECO:0000256" key="11">
    <source>
        <dbReference type="ARBA" id="ARBA00048432"/>
    </source>
</evidence>
<protein>
    <recommendedName>
        <fullName evidence="4">DNA helicase</fullName>
        <ecNumber evidence="4">3.6.4.12</ecNumber>
    </recommendedName>
</protein>
<comment type="catalytic activity">
    <reaction evidence="11">
        <text>ATP + H2O = ADP + phosphate + H(+)</text>
        <dbReference type="Rhea" id="RHEA:13065"/>
        <dbReference type="ChEBI" id="CHEBI:15377"/>
        <dbReference type="ChEBI" id="CHEBI:15378"/>
        <dbReference type="ChEBI" id="CHEBI:30616"/>
        <dbReference type="ChEBI" id="CHEBI:43474"/>
        <dbReference type="ChEBI" id="CHEBI:456216"/>
        <dbReference type="EC" id="3.6.4.12"/>
    </reaction>
    <physiologicalReaction direction="left-to-right" evidence="11">
        <dbReference type="Rhea" id="RHEA:13066"/>
    </physiologicalReaction>
</comment>
<dbReference type="Proteomes" id="UP001163046">
    <property type="component" value="Unassembled WGS sequence"/>
</dbReference>
<evidence type="ECO:0000256" key="6">
    <source>
        <dbReference type="ARBA" id="ARBA00022741"/>
    </source>
</evidence>
<evidence type="ECO:0000256" key="1">
    <source>
        <dbReference type="ARBA" id="ARBA00004123"/>
    </source>
</evidence>
<dbReference type="GO" id="GO:0005524">
    <property type="term" value="F:ATP binding"/>
    <property type="evidence" value="ECO:0007669"/>
    <property type="project" value="UniProtKB-KW"/>
</dbReference>
<keyword evidence="5" id="KW-0963">Cytoplasm</keyword>
<dbReference type="GO" id="GO:0016787">
    <property type="term" value="F:hydrolase activity"/>
    <property type="evidence" value="ECO:0007669"/>
    <property type="project" value="UniProtKB-KW"/>
</dbReference>
<dbReference type="AlphaFoldDB" id="A0A9X0CZE3"/>
<accession>A0A9X0CZE3</accession>
<dbReference type="SUPFAM" id="SSF52540">
    <property type="entry name" value="P-loop containing nucleoside triphosphate hydrolases"/>
    <property type="match status" value="1"/>
</dbReference>
<dbReference type="Pfam" id="PF13087">
    <property type="entry name" value="AAA_12"/>
    <property type="match status" value="1"/>
</dbReference>
<dbReference type="GO" id="GO:0043139">
    <property type="term" value="F:5'-3' DNA helicase activity"/>
    <property type="evidence" value="ECO:0007669"/>
    <property type="project" value="TreeGrafter"/>
</dbReference>
<dbReference type="InterPro" id="IPR027417">
    <property type="entry name" value="P-loop_NTPase"/>
</dbReference>
<keyword evidence="7" id="KW-0378">Hydrolase</keyword>
<organism evidence="14 15">
    <name type="scientific">Desmophyllum pertusum</name>
    <dbReference type="NCBI Taxonomy" id="174260"/>
    <lineage>
        <taxon>Eukaryota</taxon>
        <taxon>Metazoa</taxon>
        <taxon>Cnidaria</taxon>
        <taxon>Anthozoa</taxon>
        <taxon>Hexacorallia</taxon>
        <taxon>Scleractinia</taxon>
        <taxon>Caryophylliina</taxon>
        <taxon>Caryophylliidae</taxon>
        <taxon>Desmophyllum</taxon>
    </lineage>
</organism>
<evidence type="ECO:0000259" key="12">
    <source>
        <dbReference type="SMART" id="SM00382"/>
    </source>
</evidence>
<evidence type="ECO:0000256" key="10">
    <source>
        <dbReference type="ARBA" id="ARBA00023242"/>
    </source>
</evidence>
<dbReference type="GO" id="GO:0005737">
    <property type="term" value="C:cytoplasm"/>
    <property type="evidence" value="ECO:0007669"/>
    <property type="project" value="UniProtKB-SubCell"/>
</dbReference>
<dbReference type="PANTHER" id="PTHR43788:SF8">
    <property type="entry name" value="DNA-BINDING PROTEIN SMUBP-2"/>
    <property type="match status" value="1"/>
</dbReference>
<evidence type="ECO:0000259" key="13">
    <source>
        <dbReference type="SMART" id="SM00487"/>
    </source>
</evidence>
<evidence type="ECO:0000256" key="3">
    <source>
        <dbReference type="ARBA" id="ARBA00007913"/>
    </source>
</evidence>
<dbReference type="SMART" id="SM00487">
    <property type="entry name" value="DEXDc"/>
    <property type="match status" value="1"/>
</dbReference>
<gene>
    <name evidence="14" type="primary">IGHMBP2_1</name>
    <name evidence="14" type="ORF">OS493_004796</name>
</gene>
<dbReference type="CDD" id="cd18044">
    <property type="entry name" value="DEXXQc_SMUBP2"/>
    <property type="match status" value="1"/>
</dbReference>
<dbReference type="InterPro" id="IPR047187">
    <property type="entry name" value="SF1_C_Upf1"/>
</dbReference>
<dbReference type="InterPro" id="IPR050534">
    <property type="entry name" value="Coronavir_polyprotein_1ab"/>
</dbReference>
<keyword evidence="15" id="KW-1185">Reference proteome</keyword>
<dbReference type="GO" id="GO:0003723">
    <property type="term" value="F:RNA binding"/>
    <property type="evidence" value="ECO:0007669"/>
    <property type="project" value="InterPro"/>
</dbReference>
<dbReference type="PANTHER" id="PTHR43788">
    <property type="entry name" value="DNA2/NAM7 HELICASE FAMILY MEMBER"/>
    <property type="match status" value="1"/>
</dbReference>
<evidence type="ECO:0000313" key="15">
    <source>
        <dbReference type="Proteomes" id="UP001163046"/>
    </source>
</evidence>
<dbReference type="InterPro" id="IPR014001">
    <property type="entry name" value="Helicase_ATP-bd"/>
</dbReference>
<reference evidence="14" key="1">
    <citation type="submission" date="2023-01" db="EMBL/GenBank/DDBJ databases">
        <title>Genome assembly of the deep-sea coral Lophelia pertusa.</title>
        <authorList>
            <person name="Herrera S."/>
            <person name="Cordes E."/>
        </authorList>
    </citation>
    <scope>NUCLEOTIDE SEQUENCE</scope>
    <source>
        <strain evidence="14">USNM1676648</strain>
        <tissue evidence="14">Polyp</tissue>
    </source>
</reference>
<dbReference type="InterPro" id="IPR048761">
    <property type="entry name" value="SMUBP-2_HCS1_1B"/>
</dbReference>
<comment type="caution">
    <text evidence="14">The sequence shown here is derived from an EMBL/GenBank/DDBJ whole genome shotgun (WGS) entry which is preliminary data.</text>
</comment>
<feature type="domain" description="AAA+ ATPase" evidence="12">
    <location>
        <begin position="214"/>
        <end position="384"/>
    </location>
</feature>
<dbReference type="Gene3D" id="3.40.50.300">
    <property type="entry name" value="P-loop containing nucleotide triphosphate hydrolases"/>
    <property type="match status" value="2"/>
</dbReference>
<sequence>MAADVSQFVVKTISLLNLERKTEIEETKSLQENISPKELQRRGVCLLKLRIRSRKTGLYGRSLLTFEVNKPGTDGKLPSHSVTPGDIVGLGWINADQKASDIASGIVSRVTQTAITVAFDETADSLTFDDDGPFKLIKLANDITHKRIKRALDTLTKYREGPSAHLIDVLFGNLSPGPPLQIRPFTEGGQMPCVFFNPNLDDSQRQAVKFALCQREVAIVHGPPGTGKTTTVVEIIIQAVKNLNMKVLACAPSNVAVDNMVEKLVKGKVKVVRLGHPARLLSVVQEHSLDALLSNSEGTAIVRDVRKDIDDTLTKVRKSRNPSEKKHLKQEIKSLRGELRQREDKAITEILTKADVVLATNTSASSDGPLKLVKLEHFDLAVIDEVAQSLEAGCWIPLLRAPRCVLAGDHLQLPPTILSMEAAKQGLEVTLMERLIKLLGDGAVRMLTTQYRMNEAIMKWSSEKLYEGRLIADSSVKSHLLKDLPGIQETDETSLPLLLIDTAGCDVREKEVEDEVSKGNEGEADIVAAHVVALITAGLQPSDIAVIAPYNLQEKLVFLPNTDE</sequence>
<dbReference type="InterPro" id="IPR041677">
    <property type="entry name" value="DNA2/NAM7_AAA_11"/>
</dbReference>
<dbReference type="InterPro" id="IPR003593">
    <property type="entry name" value="AAA+_ATPase"/>
</dbReference>
<keyword evidence="14" id="KW-0238">DNA-binding</keyword>
<keyword evidence="9" id="KW-0067">ATP-binding</keyword>
<proteinExistence type="inferred from homology"/>
<keyword evidence="10" id="KW-0539">Nucleus</keyword>
<dbReference type="SMART" id="SM00382">
    <property type="entry name" value="AAA"/>
    <property type="match status" value="1"/>
</dbReference>
<dbReference type="Pfam" id="PF13086">
    <property type="entry name" value="AAA_11"/>
    <property type="match status" value="1"/>
</dbReference>
<comment type="subcellular location">
    <subcellularLocation>
        <location evidence="2">Cytoplasm</location>
    </subcellularLocation>
    <subcellularLocation>
        <location evidence="1">Nucleus</location>
    </subcellularLocation>
</comment>
<evidence type="ECO:0000256" key="2">
    <source>
        <dbReference type="ARBA" id="ARBA00004496"/>
    </source>
</evidence>
<dbReference type="Pfam" id="PF21138">
    <property type="entry name" value="SMUBP-2_HCS1_1B"/>
    <property type="match status" value="1"/>
</dbReference>
<evidence type="ECO:0000313" key="14">
    <source>
        <dbReference type="EMBL" id="KAJ7381195.1"/>
    </source>
</evidence>
<evidence type="ECO:0000256" key="5">
    <source>
        <dbReference type="ARBA" id="ARBA00022490"/>
    </source>
</evidence>
<evidence type="ECO:0000256" key="7">
    <source>
        <dbReference type="ARBA" id="ARBA00022801"/>
    </source>
</evidence>
<dbReference type="GO" id="GO:0003677">
    <property type="term" value="F:DNA binding"/>
    <property type="evidence" value="ECO:0007669"/>
    <property type="project" value="UniProtKB-KW"/>
</dbReference>
<comment type="similarity">
    <text evidence="3">Belongs to the DNA2/NAM7 helicase family.</text>
</comment>
<name>A0A9X0CZE3_9CNID</name>
<evidence type="ECO:0000256" key="9">
    <source>
        <dbReference type="ARBA" id="ARBA00022840"/>
    </source>
</evidence>
<dbReference type="Gene3D" id="2.40.30.270">
    <property type="match status" value="1"/>
</dbReference>
<dbReference type="InterPro" id="IPR041679">
    <property type="entry name" value="DNA2/NAM7-like_C"/>
</dbReference>
<keyword evidence="8" id="KW-0347">Helicase</keyword>